<keyword evidence="3 5" id="KW-0540">Nuclease</keyword>
<dbReference type="RefSeq" id="WP_123197746.1">
    <property type="nucleotide sequence ID" value="NZ_QICB01000002.1"/>
</dbReference>
<feature type="domain" description="YqgF/RNase H-like" evidence="6">
    <location>
        <begin position="1"/>
        <end position="101"/>
    </location>
</feature>
<reference evidence="8" key="1">
    <citation type="submission" date="2018-05" db="EMBL/GenBank/DDBJ databases">
        <title>Genome Sequencing of selected type strains of the family Eggerthellaceae.</title>
        <authorList>
            <person name="Danylec N."/>
            <person name="Stoll D.A."/>
            <person name="Doetsch A."/>
            <person name="Huch M."/>
        </authorList>
    </citation>
    <scope>NUCLEOTIDE SEQUENCE [LARGE SCALE GENOMIC DNA]</scope>
    <source>
        <strain evidence="8">DSM 17537</strain>
    </source>
</reference>
<proteinExistence type="inferred from homology"/>
<dbReference type="InterPro" id="IPR005227">
    <property type="entry name" value="YqgF"/>
</dbReference>
<dbReference type="InterPro" id="IPR037027">
    <property type="entry name" value="YqgF/RNaseH-like_dom_sf"/>
</dbReference>
<dbReference type="Pfam" id="PF03652">
    <property type="entry name" value="RuvX"/>
    <property type="match status" value="1"/>
</dbReference>
<organism evidence="7 8">
    <name type="scientific">Slackia faecicanis</name>
    <dbReference type="NCBI Taxonomy" id="255723"/>
    <lineage>
        <taxon>Bacteria</taxon>
        <taxon>Bacillati</taxon>
        <taxon>Actinomycetota</taxon>
        <taxon>Coriobacteriia</taxon>
        <taxon>Eggerthellales</taxon>
        <taxon>Eggerthellaceae</taxon>
        <taxon>Slackia</taxon>
    </lineage>
</organism>
<dbReference type="InterPro" id="IPR012337">
    <property type="entry name" value="RNaseH-like_sf"/>
</dbReference>
<dbReference type="AlphaFoldDB" id="A0A3N0AG47"/>
<comment type="similarity">
    <text evidence="5">Belongs to the YqgF HJR family.</text>
</comment>
<keyword evidence="2 5" id="KW-0690">Ribosome biogenesis</keyword>
<dbReference type="OrthoDB" id="9790539at2"/>
<evidence type="ECO:0000256" key="3">
    <source>
        <dbReference type="ARBA" id="ARBA00022722"/>
    </source>
</evidence>
<keyword evidence="8" id="KW-1185">Reference proteome</keyword>
<dbReference type="PANTHER" id="PTHR33317">
    <property type="entry name" value="POLYNUCLEOTIDYL TRANSFERASE, RIBONUCLEASE H-LIKE SUPERFAMILY PROTEIN"/>
    <property type="match status" value="1"/>
</dbReference>
<evidence type="ECO:0000313" key="7">
    <source>
        <dbReference type="EMBL" id="RNL20645.1"/>
    </source>
</evidence>
<keyword evidence="4 5" id="KW-0378">Hydrolase</keyword>
<dbReference type="SMART" id="SM00732">
    <property type="entry name" value="YqgFc"/>
    <property type="match status" value="1"/>
</dbReference>
<accession>A0A3N0AG47</accession>
<dbReference type="HAMAP" id="MF_00651">
    <property type="entry name" value="Nuclease_YqgF"/>
    <property type="match status" value="1"/>
</dbReference>
<evidence type="ECO:0000256" key="5">
    <source>
        <dbReference type="HAMAP-Rule" id="MF_00651"/>
    </source>
</evidence>
<name>A0A3N0AG47_9ACTN</name>
<comment type="function">
    <text evidence="5">Could be a nuclease involved in processing of the 5'-end of pre-16S rRNA.</text>
</comment>
<evidence type="ECO:0000313" key="8">
    <source>
        <dbReference type="Proteomes" id="UP000267368"/>
    </source>
</evidence>
<dbReference type="CDD" id="cd16964">
    <property type="entry name" value="YqgF"/>
    <property type="match status" value="1"/>
</dbReference>
<dbReference type="InterPro" id="IPR006641">
    <property type="entry name" value="YqgF/RNaseH-like_dom"/>
</dbReference>
<dbReference type="SUPFAM" id="SSF53098">
    <property type="entry name" value="Ribonuclease H-like"/>
    <property type="match status" value="1"/>
</dbReference>
<comment type="subcellular location">
    <subcellularLocation>
        <location evidence="5">Cytoplasm</location>
    </subcellularLocation>
</comment>
<comment type="caution">
    <text evidence="7">The sequence shown here is derived from an EMBL/GenBank/DDBJ whole genome shotgun (WGS) entry which is preliminary data.</text>
</comment>
<dbReference type="EMBL" id="QICB01000002">
    <property type="protein sequence ID" value="RNL20645.1"/>
    <property type="molecule type" value="Genomic_DNA"/>
</dbReference>
<dbReference type="EC" id="3.1.-.-" evidence="5"/>
<dbReference type="GO" id="GO:0005829">
    <property type="term" value="C:cytosol"/>
    <property type="evidence" value="ECO:0007669"/>
    <property type="project" value="TreeGrafter"/>
</dbReference>
<dbReference type="PANTHER" id="PTHR33317:SF4">
    <property type="entry name" value="POLYNUCLEOTIDYL TRANSFERASE, RIBONUCLEASE H-LIKE SUPERFAMILY PROTEIN"/>
    <property type="match status" value="1"/>
</dbReference>
<keyword evidence="1 5" id="KW-0963">Cytoplasm</keyword>
<evidence type="ECO:0000256" key="1">
    <source>
        <dbReference type="ARBA" id="ARBA00022490"/>
    </source>
</evidence>
<dbReference type="Proteomes" id="UP000267368">
    <property type="component" value="Unassembled WGS sequence"/>
</dbReference>
<evidence type="ECO:0000256" key="2">
    <source>
        <dbReference type="ARBA" id="ARBA00022517"/>
    </source>
</evidence>
<dbReference type="GO" id="GO:0000967">
    <property type="term" value="P:rRNA 5'-end processing"/>
    <property type="evidence" value="ECO:0007669"/>
    <property type="project" value="UniProtKB-UniRule"/>
</dbReference>
<sequence length="140" mass="15402">MRTLALDIGEVRIGLAVSDAQGRVATPLKVLPAKDVLADGAEFRRIVEDWEIECLVCGLPFTLAGEEGPQAASIKEKAGRIAKARSLPLHFADERMSSREAKRILREEGLDERAMRGKVDMIAASLFLQSWLDARNGRES</sequence>
<dbReference type="NCBIfam" id="TIGR00250">
    <property type="entry name" value="RNAse_H_YqgF"/>
    <property type="match status" value="1"/>
</dbReference>
<dbReference type="Gene3D" id="3.30.420.140">
    <property type="entry name" value="YqgF/RNase H-like domain"/>
    <property type="match status" value="1"/>
</dbReference>
<evidence type="ECO:0000256" key="4">
    <source>
        <dbReference type="ARBA" id="ARBA00022801"/>
    </source>
</evidence>
<dbReference type="GO" id="GO:0004518">
    <property type="term" value="F:nuclease activity"/>
    <property type="evidence" value="ECO:0007669"/>
    <property type="project" value="UniProtKB-KW"/>
</dbReference>
<dbReference type="GO" id="GO:0016788">
    <property type="term" value="F:hydrolase activity, acting on ester bonds"/>
    <property type="evidence" value="ECO:0007669"/>
    <property type="project" value="UniProtKB-UniRule"/>
</dbReference>
<protein>
    <recommendedName>
        <fullName evidence="5">Putative pre-16S rRNA nuclease</fullName>
        <ecNumber evidence="5">3.1.-.-</ecNumber>
    </recommendedName>
</protein>
<evidence type="ECO:0000259" key="6">
    <source>
        <dbReference type="SMART" id="SM00732"/>
    </source>
</evidence>
<gene>
    <name evidence="7" type="ORF">DMP07_03420</name>
</gene>